<dbReference type="AlphaFoldDB" id="A0A9P8YKE3"/>
<proteinExistence type="predicted"/>
<reference evidence="1" key="1">
    <citation type="journal article" date="2021" name="Nat. Commun.">
        <title>Genetic determinants of endophytism in the Arabidopsis root mycobiome.</title>
        <authorList>
            <person name="Mesny F."/>
            <person name="Miyauchi S."/>
            <person name="Thiergart T."/>
            <person name="Pickel B."/>
            <person name="Atanasova L."/>
            <person name="Karlsson M."/>
            <person name="Huettel B."/>
            <person name="Barry K.W."/>
            <person name="Haridas S."/>
            <person name="Chen C."/>
            <person name="Bauer D."/>
            <person name="Andreopoulos W."/>
            <person name="Pangilinan J."/>
            <person name="LaButti K."/>
            <person name="Riley R."/>
            <person name="Lipzen A."/>
            <person name="Clum A."/>
            <person name="Drula E."/>
            <person name="Henrissat B."/>
            <person name="Kohler A."/>
            <person name="Grigoriev I.V."/>
            <person name="Martin F.M."/>
            <person name="Hacquard S."/>
        </authorList>
    </citation>
    <scope>NUCLEOTIDE SEQUENCE</scope>
    <source>
        <strain evidence="1">MPI-CAGE-CH-0230</strain>
    </source>
</reference>
<evidence type="ECO:0000313" key="2">
    <source>
        <dbReference type="Proteomes" id="UP000756346"/>
    </source>
</evidence>
<name>A0A9P8YKE3_9PEZI</name>
<keyword evidence="2" id="KW-1185">Reference proteome</keyword>
<organism evidence="1 2">
    <name type="scientific">Microdochium trichocladiopsis</name>
    <dbReference type="NCBI Taxonomy" id="1682393"/>
    <lineage>
        <taxon>Eukaryota</taxon>
        <taxon>Fungi</taxon>
        <taxon>Dikarya</taxon>
        <taxon>Ascomycota</taxon>
        <taxon>Pezizomycotina</taxon>
        <taxon>Sordariomycetes</taxon>
        <taxon>Xylariomycetidae</taxon>
        <taxon>Xylariales</taxon>
        <taxon>Microdochiaceae</taxon>
        <taxon>Microdochium</taxon>
    </lineage>
</organism>
<comment type="caution">
    <text evidence="1">The sequence shown here is derived from an EMBL/GenBank/DDBJ whole genome shotgun (WGS) entry which is preliminary data.</text>
</comment>
<dbReference type="EMBL" id="JAGTJQ010000001">
    <property type="protein sequence ID" value="KAH7041071.1"/>
    <property type="molecule type" value="Genomic_DNA"/>
</dbReference>
<sequence>MTYQHAHLVRRRIRQSFFVVVVVVVVSCPFSYASPPVCPIFFFFFFSPGGATELSVTCQGEVRVVWLSLSTRSPIHALPPPLLLHLPNPVKSETHNTLAKFGRPNQCAELTQKI</sequence>
<gene>
    <name evidence="1" type="ORF">B0I36DRAFT_18960</name>
</gene>
<protein>
    <submittedName>
        <fullName evidence="1">Uncharacterized protein</fullName>
    </submittedName>
</protein>
<dbReference type="Proteomes" id="UP000756346">
    <property type="component" value="Unassembled WGS sequence"/>
</dbReference>
<accession>A0A9P8YKE3</accession>
<dbReference type="RefSeq" id="XP_046019126.1">
    <property type="nucleotide sequence ID" value="XM_046148766.1"/>
</dbReference>
<evidence type="ECO:0000313" key="1">
    <source>
        <dbReference type="EMBL" id="KAH7041071.1"/>
    </source>
</evidence>
<dbReference type="GeneID" id="70178312"/>